<protein>
    <recommendedName>
        <fullName evidence="4">OmpA-like domain-containing protein</fullName>
    </recommendedName>
</protein>
<proteinExistence type="predicted"/>
<keyword evidence="3" id="KW-1185">Reference proteome</keyword>
<dbReference type="AlphaFoldDB" id="A0A2A4G7P3"/>
<evidence type="ECO:0000313" key="2">
    <source>
        <dbReference type="EMBL" id="PCE64647.1"/>
    </source>
</evidence>
<feature type="coiled-coil region" evidence="1">
    <location>
        <begin position="22"/>
        <end position="112"/>
    </location>
</feature>
<dbReference type="RefSeq" id="WP_097439928.1">
    <property type="nucleotide sequence ID" value="NZ_KZ300476.1"/>
</dbReference>
<name>A0A2A4G7P3_9FLAO</name>
<gene>
    <name evidence="2" type="ORF">B7P33_05595</name>
</gene>
<evidence type="ECO:0008006" key="4">
    <source>
        <dbReference type="Google" id="ProtNLM"/>
    </source>
</evidence>
<comment type="caution">
    <text evidence="2">The sequence shown here is derived from an EMBL/GenBank/DDBJ whole genome shotgun (WGS) entry which is preliminary data.</text>
</comment>
<organism evidence="2 3">
    <name type="scientific">Sediminicola luteus</name>
    <dbReference type="NCBI Taxonomy" id="319238"/>
    <lineage>
        <taxon>Bacteria</taxon>
        <taxon>Pseudomonadati</taxon>
        <taxon>Bacteroidota</taxon>
        <taxon>Flavobacteriia</taxon>
        <taxon>Flavobacteriales</taxon>
        <taxon>Flavobacteriaceae</taxon>
        <taxon>Sediminicola</taxon>
    </lineage>
</organism>
<reference evidence="2 3" key="1">
    <citation type="submission" date="2017-04" db="EMBL/GenBank/DDBJ databases">
        <title>A new member of the family Flavobacteriaceae isolated from ascidians.</title>
        <authorList>
            <person name="Chen L."/>
        </authorList>
    </citation>
    <scope>NUCLEOTIDE SEQUENCE [LARGE SCALE GENOMIC DNA]</scope>
    <source>
        <strain evidence="2 3">HQA918</strain>
    </source>
</reference>
<evidence type="ECO:0000313" key="3">
    <source>
        <dbReference type="Proteomes" id="UP000219559"/>
    </source>
</evidence>
<accession>A0A2A4G7P3</accession>
<dbReference type="Proteomes" id="UP000219559">
    <property type="component" value="Unassembled WGS sequence"/>
</dbReference>
<sequence>MKKILPLICFVLASSYSIAQKKSELIAQVARLEDQLRAKESEIAEAKRNESSSLAKATEFEKQVTELKDANKALLTNLKNFAEVSSKNSENVEKALASLEEKEDQIAVVTDAFSKNDSLAIVLLTYAKGQFGDQAKMGVEEGELQLTMDRSLFFDEKGGVKPESETWLAKVAALAAIDPNQFLTLGVLTNTGEFEKADKEAFALGKLLQEKHQADPKQMLAKAQDGGFKEGVRFTLHPDYHKFYSMVKEKLKAKK</sequence>
<keyword evidence="1" id="KW-0175">Coiled coil</keyword>
<dbReference type="OrthoDB" id="1427661at2"/>
<dbReference type="EMBL" id="NBWU01000002">
    <property type="protein sequence ID" value="PCE64647.1"/>
    <property type="molecule type" value="Genomic_DNA"/>
</dbReference>
<evidence type="ECO:0000256" key="1">
    <source>
        <dbReference type="SAM" id="Coils"/>
    </source>
</evidence>